<dbReference type="EMBL" id="CM042010">
    <property type="protein sequence ID" value="KAI3781612.1"/>
    <property type="molecule type" value="Genomic_DNA"/>
</dbReference>
<accession>A0ACB9GDQ4</accession>
<name>A0ACB9GDQ4_CICIN</name>
<evidence type="ECO:0000313" key="1">
    <source>
        <dbReference type="EMBL" id="KAI3781612.1"/>
    </source>
</evidence>
<sequence>MIQQASSSGYINGPLDQTVFDVDDLVHVEVKEQRLTNVIQALMVGGCVAAMPVLKKIPTSVLGGTSLSWRLKVCPANNFGSGYCYFSLLRVESTIQHNLVSTSSEFEAAIRSGDRSTLCVLCDKKSQESEYVSVLWFLWMTEIEITTEIELLKAEKALDHATPGLLRYGKASWDGIQLALFFLDFEFKTKLVSNLVKMIKYVAIWIVLVFGT</sequence>
<keyword evidence="2" id="KW-1185">Reference proteome</keyword>
<evidence type="ECO:0000313" key="2">
    <source>
        <dbReference type="Proteomes" id="UP001055811"/>
    </source>
</evidence>
<protein>
    <submittedName>
        <fullName evidence="1">Uncharacterized protein</fullName>
    </submittedName>
</protein>
<reference evidence="1 2" key="2">
    <citation type="journal article" date="2022" name="Mol. Ecol. Resour.">
        <title>The genomes of chicory, endive, great burdock and yacon provide insights into Asteraceae paleo-polyploidization history and plant inulin production.</title>
        <authorList>
            <person name="Fan W."/>
            <person name="Wang S."/>
            <person name="Wang H."/>
            <person name="Wang A."/>
            <person name="Jiang F."/>
            <person name="Liu H."/>
            <person name="Zhao H."/>
            <person name="Xu D."/>
            <person name="Zhang Y."/>
        </authorList>
    </citation>
    <scope>NUCLEOTIDE SEQUENCE [LARGE SCALE GENOMIC DNA]</scope>
    <source>
        <strain evidence="2">cv. Punajuju</strain>
        <tissue evidence="1">Leaves</tissue>
    </source>
</reference>
<organism evidence="1 2">
    <name type="scientific">Cichorium intybus</name>
    <name type="common">Chicory</name>
    <dbReference type="NCBI Taxonomy" id="13427"/>
    <lineage>
        <taxon>Eukaryota</taxon>
        <taxon>Viridiplantae</taxon>
        <taxon>Streptophyta</taxon>
        <taxon>Embryophyta</taxon>
        <taxon>Tracheophyta</taxon>
        <taxon>Spermatophyta</taxon>
        <taxon>Magnoliopsida</taxon>
        <taxon>eudicotyledons</taxon>
        <taxon>Gunneridae</taxon>
        <taxon>Pentapetalae</taxon>
        <taxon>asterids</taxon>
        <taxon>campanulids</taxon>
        <taxon>Asterales</taxon>
        <taxon>Asteraceae</taxon>
        <taxon>Cichorioideae</taxon>
        <taxon>Cichorieae</taxon>
        <taxon>Cichoriinae</taxon>
        <taxon>Cichorium</taxon>
    </lineage>
</organism>
<gene>
    <name evidence="1" type="ORF">L2E82_11630</name>
</gene>
<reference evidence="2" key="1">
    <citation type="journal article" date="2022" name="Mol. Ecol. Resour.">
        <title>The genomes of chicory, endive, great burdock and yacon provide insights into Asteraceae palaeo-polyploidization history and plant inulin production.</title>
        <authorList>
            <person name="Fan W."/>
            <person name="Wang S."/>
            <person name="Wang H."/>
            <person name="Wang A."/>
            <person name="Jiang F."/>
            <person name="Liu H."/>
            <person name="Zhao H."/>
            <person name="Xu D."/>
            <person name="Zhang Y."/>
        </authorList>
    </citation>
    <scope>NUCLEOTIDE SEQUENCE [LARGE SCALE GENOMIC DNA]</scope>
    <source>
        <strain evidence="2">cv. Punajuju</strain>
    </source>
</reference>
<dbReference type="Proteomes" id="UP001055811">
    <property type="component" value="Linkage Group LG02"/>
</dbReference>
<proteinExistence type="predicted"/>
<comment type="caution">
    <text evidence="1">The sequence shown here is derived from an EMBL/GenBank/DDBJ whole genome shotgun (WGS) entry which is preliminary data.</text>
</comment>